<name>A0A0F9IZ89_9ZZZZ</name>
<comment type="caution">
    <text evidence="1">The sequence shown here is derived from an EMBL/GenBank/DDBJ whole genome shotgun (WGS) entry which is preliminary data.</text>
</comment>
<organism evidence="1">
    <name type="scientific">marine sediment metagenome</name>
    <dbReference type="NCBI Taxonomy" id="412755"/>
    <lineage>
        <taxon>unclassified sequences</taxon>
        <taxon>metagenomes</taxon>
        <taxon>ecological metagenomes</taxon>
    </lineage>
</organism>
<evidence type="ECO:0000313" key="1">
    <source>
        <dbReference type="EMBL" id="KKM62719.1"/>
    </source>
</evidence>
<proteinExistence type="predicted"/>
<accession>A0A0F9IZ89</accession>
<dbReference type="AlphaFoldDB" id="A0A0F9IZ89"/>
<dbReference type="EMBL" id="LAZR01011239">
    <property type="protein sequence ID" value="KKM62719.1"/>
    <property type="molecule type" value="Genomic_DNA"/>
</dbReference>
<protein>
    <submittedName>
        <fullName evidence="1">Uncharacterized protein</fullName>
    </submittedName>
</protein>
<gene>
    <name evidence="1" type="ORF">LCGC14_1518820</name>
</gene>
<reference evidence="1" key="1">
    <citation type="journal article" date="2015" name="Nature">
        <title>Complex archaea that bridge the gap between prokaryotes and eukaryotes.</title>
        <authorList>
            <person name="Spang A."/>
            <person name="Saw J.H."/>
            <person name="Jorgensen S.L."/>
            <person name="Zaremba-Niedzwiedzka K."/>
            <person name="Martijn J."/>
            <person name="Lind A.E."/>
            <person name="van Eijk R."/>
            <person name="Schleper C."/>
            <person name="Guy L."/>
            <person name="Ettema T.J."/>
        </authorList>
    </citation>
    <scope>NUCLEOTIDE SEQUENCE</scope>
</reference>
<sequence>MANIKKEIREEIEEGAIEETLEIIGQDKLLWVCMKTLQMNEKLKEN</sequence>